<dbReference type="Proteomes" id="UP000242164">
    <property type="component" value="Unassembled WGS sequence"/>
</dbReference>
<sequence>MRMKALVEIEITGDFEEPLKNEDVIDVLNFVICEGAEAGHLDGKYRIIQVYKEGASK</sequence>
<evidence type="ECO:0000313" key="2">
    <source>
        <dbReference type="Proteomes" id="UP000242164"/>
    </source>
</evidence>
<dbReference type="AlphaFoldDB" id="A0AAX2CPG4"/>
<organism evidence="1 2">
    <name type="scientific">Bacillus cytotoxicus</name>
    <dbReference type="NCBI Taxonomy" id="580165"/>
    <lineage>
        <taxon>Bacteria</taxon>
        <taxon>Bacillati</taxon>
        <taxon>Bacillota</taxon>
        <taxon>Bacilli</taxon>
        <taxon>Bacillales</taxon>
        <taxon>Bacillaceae</taxon>
        <taxon>Bacillus</taxon>
        <taxon>Bacillus cereus group</taxon>
    </lineage>
</organism>
<evidence type="ECO:0000313" key="1">
    <source>
        <dbReference type="EMBL" id="SCM08482.1"/>
    </source>
</evidence>
<comment type="caution">
    <text evidence="1">The sequence shown here is derived from an EMBL/GenBank/DDBJ whole genome shotgun (WGS) entry which is preliminary data.</text>
</comment>
<protein>
    <submittedName>
        <fullName evidence="1">Uncharacterized protein</fullName>
    </submittedName>
</protein>
<accession>A0AAX2CPG4</accession>
<reference evidence="1 2" key="1">
    <citation type="submission" date="2016-08" db="EMBL/GenBank/DDBJ databases">
        <authorList>
            <person name="Loux V."/>
            <person name="Rue O."/>
        </authorList>
    </citation>
    <scope>NUCLEOTIDE SEQUENCE [LARGE SCALE GENOMIC DNA]</scope>
    <source>
        <strain evidence="1 2">AFSSA_08CEB44bac</strain>
    </source>
</reference>
<dbReference type="EMBL" id="FMIK01000069">
    <property type="protein sequence ID" value="SCM08482.1"/>
    <property type="molecule type" value="Genomic_DNA"/>
</dbReference>
<name>A0AAX2CPG4_9BACI</name>
<proteinExistence type="predicted"/>
<gene>
    <name evidence="1" type="ORF">BCB44BAC_04614</name>
</gene>